<name>Q2SM58_HAHCH</name>
<dbReference type="InterPro" id="IPR017853">
    <property type="entry name" value="GH"/>
</dbReference>
<evidence type="ECO:0000256" key="2">
    <source>
        <dbReference type="ARBA" id="ARBA00023295"/>
    </source>
</evidence>
<keyword evidence="6" id="KW-1185">Reference proteome</keyword>
<evidence type="ECO:0000313" key="6">
    <source>
        <dbReference type="Proteomes" id="UP000000238"/>
    </source>
</evidence>
<keyword evidence="2" id="KW-0326">Glycosidase</keyword>
<dbReference type="STRING" id="349521.HCH_01403"/>
<dbReference type="AlphaFoldDB" id="Q2SM58"/>
<protein>
    <recommendedName>
        <fullName evidence="4">Glycoside hydrolase family 42 N-terminal domain-containing protein</fullName>
    </recommendedName>
</protein>
<sequence>MEQIRKLIALLLTLACIAASSAWAEENRAQEAPAAVKTPAQGKEKNTPPRGIYSSHVVGKEAESLRPAFVKGGLVRVFWSDIEPKPGHYDFTVIEAQLQGVRRYGKLWSLAVLAGPRAPDWLFDDGAGSMDIRFRGDKVRIVPYWDLVLQARLKLLAEALGKKYGDDETLQLVYVPQATSNGIEGHFNGNRYEDLQRQGFTPDKWVRAAGEAIDSFYRAFPQKYLAFEVHEIGTVETPERIMRLIEKNYRDRVGIAVWWLSGRENYQHALLQEVRDFRGYKYAQAIGRSDQGRRFGAGGYGGIFEQAKKLGIRYIEVWNYEITRNRNPEVTQSIEGFSRSEAVQGEPGA</sequence>
<evidence type="ECO:0000256" key="3">
    <source>
        <dbReference type="SAM" id="MobiDB-lite"/>
    </source>
</evidence>
<evidence type="ECO:0000259" key="4">
    <source>
        <dbReference type="Pfam" id="PF02449"/>
    </source>
</evidence>
<dbReference type="GO" id="GO:0005975">
    <property type="term" value="P:carbohydrate metabolic process"/>
    <property type="evidence" value="ECO:0007669"/>
    <property type="project" value="InterPro"/>
</dbReference>
<dbReference type="Gene3D" id="3.20.20.80">
    <property type="entry name" value="Glycosidases"/>
    <property type="match status" value="1"/>
</dbReference>
<dbReference type="eggNOG" id="COG1874">
    <property type="taxonomic scope" value="Bacteria"/>
</dbReference>
<dbReference type="GO" id="GO:0009341">
    <property type="term" value="C:beta-galactosidase complex"/>
    <property type="evidence" value="ECO:0007669"/>
    <property type="project" value="InterPro"/>
</dbReference>
<dbReference type="OrthoDB" id="9800974at2"/>
<dbReference type="GO" id="GO:0004565">
    <property type="term" value="F:beta-galactosidase activity"/>
    <property type="evidence" value="ECO:0007669"/>
    <property type="project" value="InterPro"/>
</dbReference>
<evidence type="ECO:0000313" key="5">
    <source>
        <dbReference type="EMBL" id="ABC28266.1"/>
    </source>
</evidence>
<dbReference type="InterPro" id="IPR013529">
    <property type="entry name" value="Glyco_hydro_42_N"/>
</dbReference>
<dbReference type="SUPFAM" id="SSF51445">
    <property type="entry name" value="(Trans)glycosidases"/>
    <property type="match status" value="1"/>
</dbReference>
<reference evidence="5 6" key="1">
    <citation type="journal article" date="2005" name="Nucleic Acids Res.">
        <title>Genomic blueprint of Hahella chejuensis, a marine microbe producing an algicidal agent.</title>
        <authorList>
            <person name="Jeong H."/>
            <person name="Yim J.H."/>
            <person name="Lee C."/>
            <person name="Choi S.-H."/>
            <person name="Park Y.K."/>
            <person name="Yoon S.H."/>
            <person name="Hur C.-G."/>
            <person name="Kang H.-Y."/>
            <person name="Kim D."/>
            <person name="Lee H.H."/>
            <person name="Park K.H."/>
            <person name="Park S.-H."/>
            <person name="Park H.-S."/>
            <person name="Lee H.K."/>
            <person name="Oh T.K."/>
            <person name="Kim J.F."/>
        </authorList>
    </citation>
    <scope>NUCLEOTIDE SEQUENCE [LARGE SCALE GENOMIC DNA]</scope>
    <source>
        <strain evidence="5 6">KCTC 2396</strain>
    </source>
</reference>
<proteinExistence type="predicted"/>
<dbReference type="RefSeq" id="WP_011395339.1">
    <property type="nucleotide sequence ID" value="NC_007645.1"/>
</dbReference>
<dbReference type="Proteomes" id="UP000000238">
    <property type="component" value="Chromosome"/>
</dbReference>
<evidence type="ECO:0000256" key="1">
    <source>
        <dbReference type="ARBA" id="ARBA00022801"/>
    </source>
</evidence>
<dbReference type="EMBL" id="CP000155">
    <property type="protein sequence ID" value="ABC28266.1"/>
    <property type="molecule type" value="Genomic_DNA"/>
</dbReference>
<feature type="region of interest" description="Disordered" evidence="3">
    <location>
        <begin position="31"/>
        <end position="52"/>
    </location>
</feature>
<organism evidence="5 6">
    <name type="scientific">Hahella chejuensis (strain KCTC 2396)</name>
    <dbReference type="NCBI Taxonomy" id="349521"/>
    <lineage>
        <taxon>Bacteria</taxon>
        <taxon>Pseudomonadati</taxon>
        <taxon>Pseudomonadota</taxon>
        <taxon>Gammaproteobacteria</taxon>
        <taxon>Oceanospirillales</taxon>
        <taxon>Hahellaceae</taxon>
        <taxon>Hahella</taxon>
    </lineage>
</organism>
<accession>Q2SM58</accession>
<gene>
    <name evidence="5" type="ordered locus">HCH_01403</name>
</gene>
<dbReference type="KEGG" id="hch:HCH_01403"/>
<dbReference type="HOGENOM" id="CLU_789296_0_0_6"/>
<keyword evidence="1" id="KW-0378">Hydrolase</keyword>
<feature type="domain" description="Glycoside hydrolase family 42 N-terminal" evidence="4">
    <location>
        <begin position="78"/>
        <end position="242"/>
    </location>
</feature>
<dbReference type="Pfam" id="PF02449">
    <property type="entry name" value="Glyco_hydro_42"/>
    <property type="match status" value="1"/>
</dbReference>